<gene>
    <name evidence="1" type="primary">SKDI07G1090</name>
    <name evidence="1" type="ORF">SKDI_07G1090</name>
</gene>
<reference evidence="1" key="1">
    <citation type="submission" date="2022-10" db="EMBL/GenBank/DDBJ databases">
        <authorList>
            <person name="Byrne P K."/>
        </authorList>
    </citation>
    <scope>NUCLEOTIDE SEQUENCE</scope>
    <source>
        <strain evidence="1">IFO1802</strain>
    </source>
</reference>
<dbReference type="InterPro" id="IPR036388">
    <property type="entry name" value="WH-like_DNA-bd_sf"/>
</dbReference>
<dbReference type="PANTHER" id="PTHR23058:SF0">
    <property type="entry name" value="PEROXISOMAL MEMBRANE PROTEIN PEX14"/>
    <property type="match status" value="1"/>
</dbReference>
<name>A0AA35JGT9_SACK1</name>
<dbReference type="GO" id="GO:0005102">
    <property type="term" value="F:signaling receptor binding"/>
    <property type="evidence" value="ECO:0007669"/>
    <property type="project" value="TreeGrafter"/>
</dbReference>
<dbReference type="Gene3D" id="1.10.10.10">
    <property type="entry name" value="Winged helix-like DNA-binding domain superfamily/Winged helix DNA-binding domain"/>
    <property type="match status" value="1"/>
</dbReference>
<dbReference type="InterPro" id="IPR006785">
    <property type="entry name" value="Pex14_N"/>
</dbReference>
<dbReference type="GO" id="GO:0005778">
    <property type="term" value="C:peroxisomal membrane"/>
    <property type="evidence" value="ECO:0007669"/>
    <property type="project" value="UniProtKB-SubCell"/>
</dbReference>
<dbReference type="GO" id="GO:1990429">
    <property type="term" value="C:peroxisomal importomer complex"/>
    <property type="evidence" value="ECO:0007669"/>
    <property type="project" value="TreeGrafter"/>
</dbReference>
<organism evidence="1 2">
    <name type="scientific">Saccharomyces kudriavzevii (strain ATCC MYA-4449 / AS 2.2408 / CBS 8840 / NBRC 1802 / NCYC 2889)</name>
    <name type="common">Yeast</name>
    <dbReference type="NCBI Taxonomy" id="226230"/>
    <lineage>
        <taxon>Eukaryota</taxon>
        <taxon>Fungi</taxon>
        <taxon>Dikarya</taxon>
        <taxon>Ascomycota</taxon>
        <taxon>Saccharomycotina</taxon>
        <taxon>Saccharomycetes</taxon>
        <taxon>Saccharomycetales</taxon>
        <taxon>Saccharomycetaceae</taxon>
        <taxon>Saccharomyces</taxon>
    </lineage>
</organism>
<proteinExistence type="predicted"/>
<dbReference type="Pfam" id="PF04695">
    <property type="entry name" value="Pex14_N"/>
    <property type="match status" value="1"/>
</dbReference>
<dbReference type="PANTHER" id="PTHR23058">
    <property type="entry name" value="PEROXISOMAL MEMBRANE PROTEIN PEX14"/>
    <property type="match status" value="1"/>
</dbReference>
<evidence type="ECO:0000313" key="1">
    <source>
        <dbReference type="EMBL" id="CAI4061629.1"/>
    </source>
</evidence>
<evidence type="ECO:0000313" key="2">
    <source>
        <dbReference type="Proteomes" id="UP001162087"/>
    </source>
</evidence>
<dbReference type="OrthoDB" id="5549158at2759"/>
<sequence length="342" mass="38864">MSDVVNDDRKELFDSAVSFLKDESIKNAPLLKKIEFLKSKGLSEKEIEIAMEEPKKDKKFKEGISKNNDSSVNRTNPQDMYFYEAMPPALPHRDWKDYFVMATATAGLLYGAYQVTRRYVIPNILPEAKSKLEDDKEEIKDQFAKIDKVLNAIEAEQAESRKQESETLKELTGTIAELQQVLTETTRSKEKIEDEFRLVKLEMTNLQNTIDKFVSDNSNIQELNNIQREMDSLKSLMKNCTESANTHDNRLFSMSPNGIPGIDAIPSASEILAKMGMQEENDKEKENSDNTGNEANAVPAWKKAREQTVDSNGSIPEWQRNTTRNEISVPDWQNAQLGDSTP</sequence>
<dbReference type="EMBL" id="OX365902">
    <property type="protein sequence ID" value="CAI4061629.1"/>
    <property type="molecule type" value="Genomic_DNA"/>
</dbReference>
<protein>
    <submittedName>
        <fullName evidence="1">Uncharacterized protein</fullName>
    </submittedName>
</protein>
<accession>A0AA35JGT9</accession>
<dbReference type="InterPro" id="IPR025655">
    <property type="entry name" value="PEX14"/>
</dbReference>
<dbReference type="GO" id="GO:0016560">
    <property type="term" value="P:protein import into peroxisome matrix, docking"/>
    <property type="evidence" value="ECO:0007669"/>
    <property type="project" value="UniProtKB-UniRule"/>
</dbReference>
<keyword evidence="2" id="KW-1185">Reference proteome</keyword>
<dbReference type="Proteomes" id="UP001162087">
    <property type="component" value="Chromosome 7"/>
</dbReference>